<evidence type="ECO:0000313" key="1">
    <source>
        <dbReference type="EMBL" id="MEE1674711.1"/>
    </source>
</evidence>
<keyword evidence="2" id="KW-1185">Reference proteome</keyword>
<dbReference type="RefSeq" id="WP_329775764.1">
    <property type="nucleotide sequence ID" value="NZ_JAYDYW010000009.1"/>
</dbReference>
<protein>
    <submittedName>
        <fullName evidence="1">DUF1840 domain-containing protein</fullName>
    </submittedName>
</protein>
<name>A0ABU7G640_9ALTE</name>
<comment type="caution">
    <text evidence="1">The sequence shown here is derived from an EMBL/GenBank/DDBJ whole genome shotgun (WGS) entry which is preliminary data.</text>
</comment>
<accession>A0ABU7G640</accession>
<dbReference type="Pfam" id="PF08895">
    <property type="entry name" value="DUF1840"/>
    <property type="match status" value="1"/>
</dbReference>
<sequence>MLITFNCKAYANITMFGDIGVELLKMMGHSGSIPGAIRAEDVPEALAQLQAALELAAKAQAEQTQADDEADLEPAISLSTRAQPLIELLSSAAKKQCDVMWDN</sequence>
<organism evidence="1 2">
    <name type="scientific">Agarivorans aestuarii</name>
    <dbReference type="NCBI Taxonomy" id="1563703"/>
    <lineage>
        <taxon>Bacteria</taxon>
        <taxon>Pseudomonadati</taxon>
        <taxon>Pseudomonadota</taxon>
        <taxon>Gammaproteobacteria</taxon>
        <taxon>Alteromonadales</taxon>
        <taxon>Alteromonadaceae</taxon>
        <taxon>Agarivorans</taxon>
    </lineage>
</organism>
<reference evidence="2" key="1">
    <citation type="submission" date="2023-07" db="EMBL/GenBank/DDBJ databases">
        <title>Draft genome sequence of Agarivorans aestuarii strain ZMCS4, a CAZymes producing bacteria isolated from the marine brown algae Clodostephus spongiosus.</title>
        <authorList>
            <person name="Lorente B."/>
            <person name="Cabral C."/>
            <person name="Frias J."/>
            <person name="Faria J."/>
            <person name="Toubarro D."/>
        </authorList>
    </citation>
    <scope>NUCLEOTIDE SEQUENCE [LARGE SCALE GENOMIC DNA]</scope>
    <source>
        <strain evidence="2">ZMCS4</strain>
    </source>
</reference>
<proteinExistence type="predicted"/>
<gene>
    <name evidence="1" type="ORF">SNR37_004155</name>
</gene>
<dbReference type="Proteomes" id="UP001310248">
    <property type="component" value="Unassembled WGS sequence"/>
</dbReference>
<evidence type="ECO:0000313" key="2">
    <source>
        <dbReference type="Proteomes" id="UP001310248"/>
    </source>
</evidence>
<dbReference type="EMBL" id="JAYDYW010000009">
    <property type="protein sequence ID" value="MEE1674711.1"/>
    <property type="molecule type" value="Genomic_DNA"/>
</dbReference>
<dbReference type="InterPro" id="IPR014991">
    <property type="entry name" value="DUF1840"/>
</dbReference>